<accession>A0ABQ9HJY9</accession>
<organism evidence="1 2">
    <name type="scientific">Dryococelus australis</name>
    <dbReference type="NCBI Taxonomy" id="614101"/>
    <lineage>
        <taxon>Eukaryota</taxon>
        <taxon>Metazoa</taxon>
        <taxon>Ecdysozoa</taxon>
        <taxon>Arthropoda</taxon>
        <taxon>Hexapoda</taxon>
        <taxon>Insecta</taxon>
        <taxon>Pterygota</taxon>
        <taxon>Neoptera</taxon>
        <taxon>Polyneoptera</taxon>
        <taxon>Phasmatodea</taxon>
        <taxon>Verophasmatodea</taxon>
        <taxon>Anareolatae</taxon>
        <taxon>Phasmatidae</taxon>
        <taxon>Eurycanthinae</taxon>
        <taxon>Dryococelus</taxon>
    </lineage>
</organism>
<evidence type="ECO:0000313" key="1">
    <source>
        <dbReference type="EMBL" id="KAJ8884659.1"/>
    </source>
</evidence>
<reference evidence="1 2" key="1">
    <citation type="submission" date="2023-02" db="EMBL/GenBank/DDBJ databases">
        <title>LHISI_Scaffold_Assembly.</title>
        <authorList>
            <person name="Stuart O.P."/>
            <person name="Cleave R."/>
            <person name="Magrath M.J.L."/>
            <person name="Mikheyev A.S."/>
        </authorList>
    </citation>
    <scope>NUCLEOTIDE SEQUENCE [LARGE SCALE GENOMIC DNA]</scope>
    <source>
        <strain evidence="1">Daus_M_001</strain>
        <tissue evidence="1">Leg muscle</tissue>
    </source>
</reference>
<protein>
    <submittedName>
        <fullName evidence="1">Uncharacterized protein</fullName>
    </submittedName>
</protein>
<evidence type="ECO:0000313" key="2">
    <source>
        <dbReference type="Proteomes" id="UP001159363"/>
    </source>
</evidence>
<gene>
    <name evidence="1" type="ORF">PR048_016517</name>
</gene>
<keyword evidence="2" id="KW-1185">Reference proteome</keyword>
<sequence length="112" mass="13085">MIIKYARKPQEALQQFIEACKAELTHTKILKALWIIKAKAQREGKACQWCKVLLLKLLQPGQTKPANVEMITLWMLPEIEHCLRNQPLQRIEAIVMETQVREHEVVEEKRAT</sequence>
<proteinExistence type="predicted"/>
<comment type="caution">
    <text evidence="1">The sequence shown here is derived from an EMBL/GenBank/DDBJ whole genome shotgun (WGS) entry which is preliminary data.</text>
</comment>
<name>A0ABQ9HJY9_9NEOP</name>
<dbReference type="Proteomes" id="UP001159363">
    <property type="component" value="Chromosome 4"/>
</dbReference>
<dbReference type="EMBL" id="JARBHB010000005">
    <property type="protein sequence ID" value="KAJ8884659.1"/>
    <property type="molecule type" value="Genomic_DNA"/>
</dbReference>